<dbReference type="AlphaFoldDB" id="A0A2M6YPW8"/>
<dbReference type="InterPro" id="IPR002176">
    <property type="entry name" value="X-over_junc_endoDNase_RuvC"/>
</dbReference>
<sequence length="158" mass="17387">MIILGIDPGTAMTGFGLIQCLKGEMKLLEKGSIKTSNHHDSSYRLNLIYEEVVGLMKNHQPEILAIESLFFNTNAKSASAVGQAIGVIKLAAARGKIKVFEYPPSKIKMELVGNGRAEKSEVQSKVRKALHLRKIPRPTHAADALAVAICHWLEMNKR</sequence>
<dbReference type="Gene3D" id="3.30.420.10">
    <property type="entry name" value="Ribonuclease H-like superfamily/Ribonuclease H"/>
    <property type="match status" value="1"/>
</dbReference>
<evidence type="ECO:0000256" key="9">
    <source>
        <dbReference type="ARBA" id="ARBA00023125"/>
    </source>
</evidence>
<dbReference type="InterPro" id="IPR012337">
    <property type="entry name" value="RNaseH-like_sf"/>
</dbReference>
<dbReference type="GO" id="GO:0048476">
    <property type="term" value="C:Holliday junction resolvase complex"/>
    <property type="evidence" value="ECO:0007669"/>
    <property type="project" value="UniProtKB-UniRule"/>
</dbReference>
<keyword evidence="11 13" id="KW-0234">DNA repair</keyword>
<evidence type="ECO:0000256" key="2">
    <source>
        <dbReference type="ARBA" id="ARBA00022490"/>
    </source>
</evidence>
<feature type="active site" evidence="13">
    <location>
        <position position="67"/>
    </location>
</feature>
<protein>
    <recommendedName>
        <fullName evidence="13 14">Crossover junction endodeoxyribonuclease RuvC</fullName>
        <ecNumber evidence="13 14">3.1.21.10</ecNumber>
    </recommendedName>
    <alternativeName>
        <fullName evidence="13">Holliday junction nuclease RuvC</fullName>
    </alternativeName>
    <alternativeName>
        <fullName evidence="13">Holliday junction resolvase RuvC</fullName>
    </alternativeName>
</protein>
<organism evidence="15 16">
    <name type="scientific">Candidatus Shapirobacteria bacterium CG07_land_8_20_14_0_80_39_12</name>
    <dbReference type="NCBI Taxonomy" id="1974480"/>
    <lineage>
        <taxon>Bacteria</taxon>
        <taxon>Candidatus Shapironibacteriota</taxon>
    </lineage>
</organism>
<dbReference type="Pfam" id="PF02075">
    <property type="entry name" value="RuvC"/>
    <property type="match status" value="1"/>
</dbReference>
<evidence type="ECO:0000256" key="6">
    <source>
        <dbReference type="ARBA" id="ARBA00022763"/>
    </source>
</evidence>
<dbReference type="PANTHER" id="PTHR30194">
    <property type="entry name" value="CROSSOVER JUNCTION ENDODEOXYRIBONUCLEASE RUVC"/>
    <property type="match status" value="1"/>
</dbReference>
<feature type="binding site" evidence="13">
    <location>
        <position position="67"/>
    </location>
    <ligand>
        <name>Mg(2+)</name>
        <dbReference type="ChEBI" id="CHEBI:18420"/>
        <label>2</label>
    </ligand>
</feature>
<evidence type="ECO:0000256" key="12">
    <source>
        <dbReference type="ARBA" id="ARBA00029354"/>
    </source>
</evidence>
<dbReference type="EC" id="3.1.21.10" evidence="13 14"/>
<evidence type="ECO:0000256" key="14">
    <source>
        <dbReference type="NCBIfam" id="TIGR00228"/>
    </source>
</evidence>
<dbReference type="HAMAP" id="MF_00034">
    <property type="entry name" value="RuvC"/>
    <property type="match status" value="1"/>
</dbReference>
<dbReference type="SUPFAM" id="SSF53098">
    <property type="entry name" value="Ribonuclease H-like"/>
    <property type="match status" value="1"/>
</dbReference>
<proteinExistence type="inferred from homology"/>
<keyword evidence="2 13" id="KW-0963">Cytoplasm</keyword>
<dbReference type="GO" id="GO:0006281">
    <property type="term" value="P:DNA repair"/>
    <property type="evidence" value="ECO:0007669"/>
    <property type="project" value="UniProtKB-UniRule"/>
</dbReference>
<keyword evidence="3 13" id="KW-0540">Nuclease</keyword>
<feature type="active site" evidence="13">
    <location>
        <position position="140"/>
    </location>
</feature>
<accession>A0A2M6YPW8</accession>
<evidence type="ECO:0000256" key="13">
    <source>
        <dbReference type="HAMAP-Rule" id="MF_00034"/>
    </source>
</evidence>
<comment type="caution">
    <text evidence="15">The sequence shown here is derived from an EMBL/GenBank/DDBJ whole genome shotgun (WGS) entry which is preliminary data.</text>
</comment>
<dbReference type="PANTHER" id="PTHR30194:SF3">
    <property type="entry name" value="CROSSOVER JUNCTION ENDODEOXYRIBONUCLEASE RUVC"/>
    <property type="match status" value="1"/>
</dbReference>
<evidence type="ECO:0000256" key="3">
    <source>
        <dbReference type="ARBA" id="ARBA00022722"/>
    </source>
</evidence>
<dbReference type="NCBIfam" id="TIGR00228">
    <property type="entry name" value="ruvC"/>
    <property type="match status" value="1"/>
</dbReference>
<evidence type="ECO:0000256" key="1">
    <source>
        <dbReference type="ARBA" id="ARBA00009518"/>
    </source>
</evidence>
<feature type="binding site" evidence="13">
    <location>
        <position position="7"/>
    </location>
    <ligand>
        <name>Mg(2+)</name>
        <dbReference type="ChEBI" id="CHEBI:18420"/>
        <label>1</label>
    </ligand>
</feature>
<dbReference type="GO" id="GO:0003677">
    <property type="term" value="F:DNA binding"/>
    <property type="evidence" value="ECO:0007669"/>
    <property type="project" value="UniProtKB-KW"/>
</dbReference>
<comment type="subcellular location">
    <subcellularLocation>
        <location evidence="13">Cytoplasm</location>
    </subcellularLocation>
</comment>
<evidence type="ECO:0000256" key="7">
    <source>
        <dbReference type="ARBA" id="ARBA00022801"/>
    </source>
</evidence>
<gene>
    <name evidence="13" type="primary">ruvC</name>
    <name evidence="15" type="ORF">COT04_01675</name>
</gene>
<dbReference type="GO" id="GO:0005737">
    <property type="term" value="C:cytoplasm"/>
    <property type="evidence" value="ECO:0007669"/>
    <property type="project" value="UniProtKB-SubCell"/>
</dbReference>
<evidence type="ECO:0000256" key="4">
    <source>
        <dbReference type="ARBA" id="ARBA00022723"/>
    </source>
</evidence>
<keyword evidence="7 13" id="KW-0378">Hydrolase</keyword>
<dbReference type="GO" id="GO:0000287">
    <property type="term" value="F:magnesium ion binding"/>
    <property type="evidence" value="ECO:0007669"/>
    <property type="project" value="UniProtKB-UniRule"/>
</dbReference>
<name>A0A2M6YPW8_9BACT</name>
<keyword evidence="10 13" id="KW-0233">DNA recombination</keyword>
<evidence type="ECO:0000256" key="11">
    <source>
        <dbReference type="ARBA" id="ARBA00023204"/>
    </source>
</evidence>
<comment type="function">
    <text evidence="13">The RuvA-RuvB-RuvC complex processes Holliday junction (HJ) DNA during genetic recombination and DNA repair. Endonuclease that resolves HJ intermediates. Cleaves cruciform DNA by making single-stranded nicks across the HJ at symmetrical positions within the homologous arms, yielding a 5'-phosphate and a 3'-hydroxyl group; requires a central core of homology in the junction. The consensus cleavage sequence is 5'-(A/T)TT(C/G)-3'. Cleavage occurs on the 3'-side of the TT dinucleotide at the point of strand exchange. HJ branch migration catalyzed by RuvA-RuvB allows RuvC to scan DNA until it finds its consensus sequence, where it cleaves and resolves the cruciform DNA.</text>
</comment>
<feature type="binding site" evidence="13">
    <location>
        <position position="140"/>
    </location>
    <ligand>
        <name>Mg(2+)</name>
        <dbReference type="ChEBI" id="CHEBI:18420"/>
        <label>1</label>
    </ligand>
</feature>
<dbReference type="NCBIfam" id="NF000711">
    <property type="entry name" value="PRK00039.2-1"/>
    <property type="match status" value="1"/>
</dbReference>
<comment type="catalytic activity">
    <reaction evidence="12 13">
        <text>Endonucleolytic cleavage at a junction such as a reciprocal single-stranded crossover between two homologous DNA duplexes (Holliday junction).</text>
        <dbReference type="EC" id="3.1.21.10"/>
    </reaction>
</comment>
<evidence type="ECO:0000313" key="16">
    <source>
        <dbReference type="Proteomes" id="UP000229559"/>
    </source>
</evidence>
<keyword evidence="6 13" id="KW-0227">DNA damage</keyword>
<dbReference type="GO" id="GO:0006310">
    <property type="term" value="P:DNA recombination"/>
    <property type="evidence" value="ECO:0007669"/>
    <property type="project" value="UniProtKB-UniRule"/>
</dbReference>
<comment type="cofactor">
    <cofactor evidence="13">
        <name>Mg(2+)</name>
        <dbReference type="ChEBI" id="CHEBI:18420"/>
    </cofactor>
    <text evidence="13">Binds 2 Mg(2+) ion per subunit.</text>
</comment>
<keyword evidence="5 13" id="KW-0255">Endonuclease</keyword>
<evidence type="ECO:0000256" key="5">
    <source>
        <dbReference type="ARBA" id="ARBA00022759"/>
    </source>
</evidence>
<dbReference type="PRINTS" id="PR00696">
    <property type="entry name" value="RSOLVASERUVC"/>
</dbReference>
<reference evidence="16" key="1">
    <citation type="submission" date="2017-09" db="EMBL/GenBank/DDBJ databases">
        <title>Depth-based differentiation of microbial function through sediment-hosted aquifers and enrichment of novel symbionts in the deep terrestrial subsurface.</title>
        <authorList>
            <person name="Probst A.J."/>
            <person name="Ladd B."/>
            <person name="Jarett J.K."/>
            <person name="Geller-Mcgrath D.E."/>
            <person name="Sieber C.M.K."/>
            <person name="Emerson J.B."/>
            <person name="Anantharaman K."/>
            <person name="Thomas B.C."/>
            <person name="Malmstrom R."/>
            <person name="Stieglmeier M."/>
            <person name="Klingl A."/>
            <person name="Woyke T."/>
            <person name="Ryan C.M."/>
            <person name="Banfield J.F."/>
        </authorList>
    </citation>
    <scope>NUCLEOTIDE SEQUENCE [LARGE SCALE GENOMIC DNA]</scope>
</reference>
<dbReference type="FunFam" id="3.30.420.10:FF:000002">
    <property type="entry name" value="Crossover junction endodeoxyribonuclease RuvC"/>
    <property type="match status" value="1"/>
</dbReference>
<keyword evidence="8 13" id="KW-0460">Magnesium</keyword>
<keyword evidence="4 13" id="KW-0479">Metal-binding</keyword>
<comment type="subunit">
    <text evidence="13">Homodimer which binds Holliday junction (HJ) DNA. The HJ becomes 2-fold symmetrical on binding to RuvC with unstacked arms; it has a different conformation from HJ DNA in complex with RuvA. In the full resolvosome a probable DNA-RuvA(4)-RuvB(12)-RuvC(2) complex forms which resolves the HJ.</text>
</comment>
<evidence type="ECO:0000256" key="10">
    <source>
        <dbReference type="ARBA" id="ARBA00023172"/>
    </source>
</evidence>
<feature type="active site" evidence="13">
    <location>
        <position position="7"/>
    </location>
</feature>
<keyword evidence="9 13" id="KW-0238">DNA-binding</keyword>
<dbReference type="EMBL" id="PEXA01000050">
    <property type="protein sequence ID" value="PIU33140.1"/>
    <property type="molecule type" value="Genomic_DNA"/>
</dbReference>
<dbReference type="InterPro" id="IPR036397">
    <property type="entry name" value="RNaseH_sf"/>
</dbReference>
<comment type="similarity">
    <text evidence="1 13">Belongs to the RuvC family.</text>
</comment>
<dbReference type="CDD" id="cd16962">
    <property type="entry name" value="RuvC"/>
    <property type="match status" value="1"/>
</dbReference>
<evidence type="ECO:0000256" key="8">
    <source>
        <dbReference type="ARBA" id="ARBA00022842"/>
    </source>
</evidence>
<evidence type="ECO:0000313" key="15">
    <source>
        <dbReference type="EMBL" id="PIU33140.1"/>
    </source>
</evidence>
<dbReference type="Proteomes" id="UP000229559">
    <property type="component" value="Unassembled WGS sequence"/>
</dbReference>
<dbReference type="GO" id="GO:0008821">
    <property type="term" value="F:crossover junction DNA endonuclease activity"/>
    <property type="evidence" value="ECO:0007669"/>
    <property type="project" value="UniProtKB-UniRule"/>
</dbReference>